<dbReference type="AlphaFoldDB" id="A0A4R4ZYY1"/>
<dbReference type="Proteomes" id="UP000295578">
    <property type="component" value="Unassembled WGS sequence"/>
</dbReference>
<evidence type="ECO:0000313" key="3">
    <source>
        <dbReference type="Proteomes" id="UP000295578"/>
    </source>
</evidence>
<keyword evidence="3" id="KW-1185">Reference proteome</keyword>
<name>A0A4R4ZYY1_9ACTN</name>
<dbReference type="InterPro" id="IPR027805">
    <property type="entry name" value="Transposase_HTH_dom"/>
</dbReference>
<organism evidence="2 3">
    <name type="scientific">Actinomadura darangshiensis</name>
    <dbReference type="NCBI Taxonomy" id="705336"/>
    <lineage>
        <taxon>Bacteria</taxon>
        <taxon>Bacillati</taxon>
        <taxon>Actinomycetota</taxon>
        <taxon>Actinomycetes</taxon>
        <taxon>Streptosporangiales</taxon>
        <taxon>Thermomonosporaceae</taxon>
        <taxon>Actinomadura</taxon>
    </lineage>
</organism>
<evidence type="ECO:0000259" key="1">
    <source>
        <dbReference type="Pfam" id="PF13613"/>
    </source>
</evidence>
<dbReference type="OrthoDB" id="3699454at2"/>
<gene>
    <name evidence="2" type="ORF">E1293_42290</name>
</gene>
<evidence type="ECO:0000313" key="2">
    <source>
        <dbReference type="EMBL" id="TDD63880.1"/>
    </source>
</evidence>
<proteinExistence type="predicted"/>
<reference evidence="2 3" key="1">
    <citation type="submission" date="2019-03" db="EMBL/GenBank/DDBJ databases">
        <title>Draft genome sequences of novel Actinobacteria.</title>
        <authorList>
            <person name="Sahin N."/>
            <person name="Ay H."/>
            <person name="Saygin H."/>
        </authorList>
    </citation>
    <scope>NUCLEOTIDE SEQUENCE [LARGE SCALE GENOMIC DNA]</scope>
    <source>
        <strain evidence="2 3">DSM 45941</strain>
    </source>
</reference>
<comment type="caution">
    <text evidence="2">The sequence shown here is derived from an EMBL/GenBank/DDBJ whole genome shotgun (WGS) entry which is preliminary data.</text>
</comment>
<accession>A0A4R4ZYY1</accession>
<feature type="domain" description="Transposase Helix-turn-helix" evidence="1">
    <location>
        <begin position="4"/>
        <end position="48"/>
    </location>
</feature>
<protein>
    <submittedName>
        <fullName evidence="2">Transposase family protein</fullName>
    </submittedName>
</protein>
<dbReference type="EMBL" id="SMKY01000385">
    <property type="protein sequence ID" value="TDD63880.1"/>
    <property type="molecule type" value="Genomic_DNA"/>
</dbReference>
<sequence length="165" mass="18170">MGSQALPVLVYIRKGETFAELGARLGVSTTTAWRYINETVELPAARSPKPALALRNAVEDGLLYLALDDALTPIDRIATDRPFYSGKHKQHGIEPAGHLRPRRRNRVGVGRAARRSTRPEARAHLGASCAPYRPPNCWCWRTRHPVRLACQAAASERGVNAVASR</sequence>
<dbReference type="Pfam" id="PF13613">
    <property type="entry name" value="HTH_Tnp_4"/>
    <property type="match status" value="1"/>
</dbReference>